<gene>
    <name evidence="1" type="ORF">BS78_K123200</name>
</gene>
<name>A0A9W7XCE1_9POAL</name>
<reference evidence="1 2" key="1">
    <citation type="submission" date="2022-10" db="EMBL/GenBank/DDBJ databases">
        <title>WGS assembly of Paspalum vaginatum 540-79.</title>
        <authorList>
            <person name="Sun G."/>
            <person name="Wase N."/>
            <person name="Shu S."/>
            <person name="Jenkins J."/>
            <person name="Zhou B."/>
            <person name="Torres-Rodriguez J."/>
            <person name="Chen C."/>
            <person name="Sandor L."/>
            <person name="Plott C."/>
            <person name="Yoshinga Y."/>
            <person name="Daum C."/>
            <person name="Qi P."/>
            <person name="Barry K."/>
            <person name="Lipzen A."/>
            <person name="Berry L."/>
            <person name="Pedersen C."/>
            <person name="Gottilla T."/>
            <person name="Foltz A."/>
            <person name="Yu H."/>
            <person name="O'Malley R."/>
            <person name="Zhang C."/>
            <person name="Devos K."/>
            <person name="Sigmon B."/>
            <person name="Yu B."/>
            <person name="Obata T."/>
            <person name="Schmutz J."/>
            <person name="Schnable J."/>
        </authorList>
    </citation>
    <scope>NUCLEOTIDE SEQUENCE [LARGE SCALE GENOMIC DNA]</scope>
    <source>
        <strain evidence="2">cv. 540-79</strain>
    </source>
</reference>
<proteinExistence type="predicted"/>
<dbReference type="AlphaFoldDB" id="A0A9W7XCE1"/>
<protein>
    <submittedName>
        <fullName evidence="1">Uncharacterized protein</fullName>
    </submittedName>
</protein>
<organism evidence="1 2">
    <name type="scientific">Paspalum vaginatum</name>
    <name type="common">seashore paspalum</name>
    <dbReference type="NCBI Taxonomy" id="158149"/>
    <lineage>
        <taxon>Eukaryota</taxon>
        <taxon>Viridiplantae</taxon>
        <taxon>Streptophyta</taxon>
        <taxon>Embryophyta</taxon>
        <taxon>Tracheophyta</taxon>
        <taxon>Spermatophyta</taxon>
        <taxon>Magnoliopsida</taxon>
        <taxon>Liliopsida</taxon>
        <taxon>Poales</taxon>
        <taxon>Poaceae</taxon>
        <taxon>PACMAD clade</taxon>
        <taxon>Panicoideae</taxon>
        <taxon>Andropogonodae</taxon>
        <taxon>Paspaleae</taxon>
        <taxon>Paspalinae</taxon>
        <taxon>Paspalum</taxon>
    </lineage>
</organism>
<evidence type="ECO:0000313" key="2">
    <source>
        <dbReference type="Proteomes" id="UP001164776"/>
    </source>
</evidence>
<keyword evidence="2" id="KW-1185">Reference proteome</keyword>
<comment type="caution">
    <text evidence="1">The sequence shown here is derived from an EMBL/GenBank/DDBJ whole genome shotgun (WGS) entry which is preliminary data.</text>
</comment>
<accession>A0A9W7XCE1</accession>
<dbReference type="Proteomes" id="UP001164776">
    <property type="component" value="Unassembled WGS sequence"/>
</dbReference>
<dbReference type="EMBL" id="MU629596">
    <property type="protein sequence ID" value="KAJ1255991.1"/>
    <property type="molecule type" value="Genomic_DNA"/>
</dbReference>
<evidence type="ECO:0000313" key="1">
    <source>
        <dbReference type="EMBL" id="KAJ1255991.1"/>
    </source>
</evidence>
<sequence length="89" mass="10008">MRHQHQSYGERRLQYATKDHCRLACACTDEEAIIRLLKKQSSIRITIDLSSSIKAGCIVKFHQAPIHGGVDHAARLGGNVHQTVTDIFR</sequence>